<keyword evidence="3" id="KW-1185">Reference proteome</keyword>
<evidence type="ECO:0000313" key="2">
    <source>
        <dbReference type="EMBL" id="KAK4546783.1"/>
    </source>
</evidence>
<protein>
    <submittedName>
        <fullName evidence="2">Uncharacterized protein</fullName>
    </submittedName>
</protein>
<gene>
    <name evidence="2" type="ORF">LTR36_001515</name>
</gene>
<name>A0AAV9JN50_9PEZI</name>
<dbReference type="AlphaFoldDB" id="A0AAV9JN50"/>
<dbReference type="EMBL" id="JAVFHQ010000013">
    <property type="protein sequence ID" value="KAK4546783.1"/>
    <property type="molecule type" value="Genomic_DNA"/>
</dbReference>
<organism evidence="2 3">
    <name type="scientific">Oleoguttula mirabilis</name>
    <dbReference type="NCBI Taxonomy" id="1507867"/>
    <lineage>
        <taxon>Eukaryota</taxon>
        <taxon>Fungi</taxon>
        <taxon>Dikarya</taxon>
        <taxon>Ascomycota</taxon>
        <taxon>Pezizomycotina</taxon>
        <taxon>Dothideomycetes</taxon>
        <taxon>Dothideomycetidae</taxon>
        <taxon>Mycosphaerellales</taxon>
        <taxon>Teratosphaeriaceae</taxon>
        <taxon>Oleoguttula</taxon>
    </lineage>
</organism>
<proteinExistence type="predicted"/>
<feature type="compositionally biased region" description="Polar residues" evidence="1">
    <location>
        <begin position="299"/>
        <end position="308"/>
    </location>
</feature>
<reference evidence="2 3" key="1">
    <citation type="submission" date="2021-11" db="EMBL/GenBank/DDBJ databases">
        <title>Black yeast isolated from Biological Soil Crust.</title>
        <authorList>
            <person name="Kurbessoian T."/>
        </authorList>
    </citation>
    <scope>NUCLEOTIDE SEQUENCE [LARGE SCALE GENOMIC DNA]</scope>
    <source>
        <strain evidence="2 3">CCFEE 5522</strain>
    </source>
</reference>
<dbReference type="Proteomes" id="UP001324427">
    <property type="component" value="Unassembled WGS sequence"/>
</dbReference>
<accession>A0AAV9JN50</accession>
<comment type="caution">
    <text evidence="2">The sequence shown here is derived from an EMBL/GenBank/DDBJ whole genome shotgun (WGS) entry which is preliminary data.</text>
</comment>
<feature type="compositionally biased region" description="Polar residues" evidence="1">
    <location>
        <begin position="331"/>
        <end position="342"/>
    </location>
</feature>
<sequence length="342" mass="37635">MQLRSGADYTIPMEEGEDDNNIVITTLTVVTAPDTSTGLNNVSTPPDTLTDKSETFLLSTLETVGRAAYVILSPLVRRAYASPPRAPFPILELPADVRSRIYAYALHDHTSVRITEDSIRSTPHPLLLVSHQLRREALDVMATAPIHVACELASIDRTRRFLKRFDNKKHPPRQRDRLRLRIYAGGHLSRDDEELYEDWLEDWHCSMSQRPFRGVSVQFLPKCSTSEWDAQDYVDHRLRTLRQGLQALQDSGVLDLVVSVLQAVCEANVSANDAAAATAGQEPSAAADGEGKGKRRHAFTSTPSSSPPKRQKAEGLGGGSSRGGVVAPVCTLSTSQASTRRR</sequence>
<evidence type="ECO:0000313" key="3">
    <source>
        <dbReference type="Proteomes" id="UP001324427"/>
    </source>
</evidence>
<feature type="region of interest" description="Disordered" evidence="1">
    <location>
        <begin position="276"/>
        <end position="342"/>
    </location>
</feature>
<evidence type="ECO:0000256" key="1">
    <source>
        <dbReference type="SAM" id="MobiDB-lite"/>
    </source>
</evidence>